<dbReference type="InterPro" id="IPR058240">
    <property type="entry name" value="rSAM_sf"/>
</dbReference>
<dbReference type="PANTHER" id="PTHR11135:SF1">
    <property type="entry name" value="PROTEIN YHCC"/>
    <property type="match status" value="1"/>
</dbReference>
<evidence type="ECO:0000256" key="5">
    <source>
        <dbReference type="ARBA" id="ARBA00023004"/>
    </source>
</evidence>
<sequence>MRKWLEKPYHSLDYMLQKRFGEKVYKITLNGGMSCPNRDGTLGSRGCIFCSAGGSGDFAADPSQSVSAQIESQMALIQKKRPVQKFIAYFQAYTNTYAPISYLRPLFLEAIRHPGVVALSIGTRPDCLGDDVLALLSELNTIKPVWVELGLQTIHADTAAYIRRGYPLSTFETAVQKLHARHLEIIVHTILGLPGESPERMLATIDYLNHQPVQGIKLQLLHVLKGTDLADDYLAGKFQTLSREEYLDLLISCLEHLSPDLVIHRVTGDGPKDLLIAPLWSSAKRSVLNDLHHLMKVRNTWQGRLYKEDPYD</sequence>
<dbReference type="CDD" id="cd01335">
    <property type="entry name" value="Radical_SAM"/>
    <property type="match status" value="1"/>
</dbReference>
<dbReference type="InterPro" id="IPR006638">
    <property type="entry name" value="Elp3/MiaA/NifB-like_rSAM"/>
</dbReference>
<accession>A0A4V1NRP4</accession>
<dbReference type="Pfam" id="PF16199">
    <property type="entry name" value="Radical_SAM_C"/>
    <property type="match status" value="1"/>
</dbReference>
<dbReference type="Pfam" id="PF04055">
    <property type="entry name" value="Radical_SAM"/>
    <property type="match status" value="1"/>
</dbReference>
<dbReference type="InterPro" id="IPR023404">
    <property type="entry name" value="rSAM_horseshoe"/>
</dbReference>
<dbReference type="SFLD" id="SFLDS00029">
    <property type="entry name" value="Radical_SAM"/>
    <property type="match status" value="1"/>
</dbReference>
<evidence type="ECO:0000256" key="2">
    <source>
        <dbReference type="ARBA" id="ARBA00022485"/>
    </source>
</evidence>
<keyword evidence="5" id="KW-0408">Iron</keyword>
<dbReference type="GO" id="GO:0003824">
    <property type="term" value="F:catalytic activity"/>
    <property type="evidence" value="ECO:0007669"/>
    <property type="project" value="InterPro"/>
</dbReference>
<dbReference type="SFLD" id="SFLDG01091">
    <property type="entry name" value="uncharacterized_CHP01210-like"/>
    <property type="match status" value="1"/>
</dbReference>
<dbReference type="InterPro" id="IPR032432">
    <property type="entry name" value="Radical_SAM_C"/>
</dbReference>
<comment type="caution">
    <text evidence="8">The sequence shown here is derived from an EMBL/GenBank/DDBJ whole genome shotgun (WGS) entry which is preliminary data.</text>
</comment>
<evidence type="ECO:0000259" key="7">
    <source>
        <dbReference type="PROSITE" id="PS51918"/>
    </source>
</evidence>
<evidence type="ECO:0000256" key="3">
    <source>
        <dbReference type="ARBA" id="ARBA00022691"/>
    </source>
</evidence>
<keyword evidence="9" id="KW-1185">Reference proteome</keyword>
<dbReference type="NCBIfam" id="TIGR01212">
    <property type="entry name" value="TIGR01212 family radical SAM protein"/>
    <property type="match status" value="1"/>
</dbReference>
<evidence type="ECO:0000256" key="4">
    <source>
        <dbReference type="ARBA" id="ARBA00022723"/>
    </source>
</evidence>
<dbReference type="AlphaFoldDB" id="A0A4V1NRP4"/>
<protein>
    <submittedName>
        <fullName evidence="8">TIGR01212 family radical SAM protein</fullName>
    </submittedName>
</protein>
<dbReference type="SFLD" id="SFLDG01086">
    <property type="entry name" value="elongater_protein-like"/>
    <property type="match status" value="1"/>
</dbReference>
<dbReference type="EMBL" id="SDKC01000001">
    <property type="protein sequence ID" value="RXS74465.1"/>
    <property type="molecule type" value="Genomic_DNA"/>
</dbReference>
<feature type="domain" description="Radical SAM core" evidence="7">
    <location>
        <begin position="19"/>
        <end position="260"/>
    </location>
</feature>
<dbReference type="GO" id="GO:0051539">
    <property type="term" value="F:4 iron, 4 sulfur cluster binding"/>
    <property type="evidence" value="ECO:0007669"/>
    <property type="project" value="UniProtKB-KW"/>
</dbReference>
<dbReference type="RefSeq" id="WP_129257115.1">
    <property type="nucleotide sequence ID" value="NZ_SDKC01000001.1"/>
</dbReference>
<keyword evidence="6" id="KW-0411">Iron-sulfur</keyword>
<evidence type="ECO:0000256" key="1">
    <source>
        <dbReference type="ARBA" id="ARBA00001966"/>
    </source>
</evidence>
<evidence type="ECO:0000256" key="6">
    <source>
        <dbReference type="ARBA" id="ARBA00023014"/>
    </source>
</evidence>
<keyword evidence="2" id="KW-0004">4Fe-4S</keyword>
<gene>
    <name evidence="8" type="ORF">ETP43_04020</name>
</gene>
<proteinExistence type="predicted"/>
<dbReference type="OrthoDB" id="9801689at2"/>
<keyword evidence="4" id="KW-0479">Metal-binding</keyword>
<dbReference type="InterPro" id="IPR039661">
    <property type="entry name" value="ELP3"/>
</dbReference>
<dbReference type="SUPFAM" id="SSF102114">
    <property type="entry name" value="Radical SAM enzymes"/>
    <property type="match status" value="1"/>
</dbReference>
<evidence type="ECO:0000313" key="9">
    <source>
        <dbReference type="Proteomes" id="UP000290106"/>
    </source>
</evidence>
<dbReference type="InterPro" id="IPR005911">
    <property type="entry name" value="YhcC-like"/>
</dbReference>
<keyword evidence="3" id="KW-0949">S-adenosyl-L-methionine</keyword>
<dbReference type="GO" id="GO:0046872">
    <property type="term" value="F:metal ion binding"/>
    <property type="evidence" value="ECO:0007669"/>
    <property type="project" value="UniProtKB-KW"/>
</dbReference>
<dbReference type="InterPro" id="IPR007197">
    <property type="entry name" value="rSAM"/>
</dbReference>
<dbReference type="Gene3D" id="3.80.30.20">
    <property type="entry name" value="tm_1862 like domain"/>
    <property type="match status" value="1"/>
</dbReference>
<comment type="cofactor">
    <cofactor evidence="1">
        <name>[4Fe-4S] cluster</name>
        <dbReference type="ChEBI" id="CHEBI:49883"/>
    </cofactor>
</comment>
<dbReference type="PROSITE" id="PS51918">
    <property type="entry name" value="RADICAL_SAM"/>
    <property type="match status" value="1"/>
</dbReference>
<reference evidence="8 9" key="1">
    <citation type="submission" date="2019-01" db="EMBL/GenBank/DDBJ databases">
        <title>Blautia sp. nov. KGMB01111 isolated human feces.</title>
        <authorList>
            <person name="Park J.-E."/>
            <person name="Kim J.-S."/>
            <person name="Park S.-H."/>
        </authorList>
    </citation>
    <scope>NUCLEOTIDE SEQUENCE [LARGE SCALE GENOMIC DNA]</scope>
    <source>
        <strain evidence="8 9">KGMB01111</strain>
    </source>
</reference>
<dbReference type="SMART" id="SM00729">
    <property type="entry name" value="Elp3"/>
    <property type="match status" value="1"/>
</dbReference>
<dbReference type="PANTHER" id="PTHR11135">
    <property type="entry name" value="HISTONE ACETYLTRANSFERASE-RELATED"/>
    <property type="match status" value="1"/>
</dbReference>
<dbReference type="Proteomes" id="UP000290106">
    <property type="component" value="Unassembled WGS sequence"/>
</dbReference>
<name>A0A4V1NRP4_9FIRM</name>
<organism evidence="8 9">
    <name type="scientific">Blautia faecicola</name>
    <dbReference type="NCBI Taxonomy" id="2509240"/>
    <lineage>
        <taxon>Bacteria</taxon>
        <taxon>Bacillati</taxon>
        <taxon>Bacillota</taxon>
        <taxon>Clostridia</taxon>
        <taxon>Lachnospirales</taxon>
        <taxon>Lachnospiraceae</taxon>
        <taxon>Blautia</taxon>
    </lineage>
</organism>
<evidence type="ECO:0000313" key="8">
    <source>
        <dbReference type="EMBL" id="RXS74465.1"/>
    </source>
</evidence>